<evidence type="ECO:0000256" key="1">
    <source>
        <dbReference type="SAM" id="MobiDB-lite"/>
    </source>
</evidence>
<keyword evidence="3" id="KW-0418">Kinase</keyword>
<sequence>MTSHEQPIDINYISSVIKSHEYQMVRPIYSGISATCFLVYSTKYRMNFVCKAIKFGPQVICSHCELDALKRLNSCDVINLYDFITTPHYLFLILEFCSNGTLQSILEKQKPFTGRRLLGLCKCILLAVSHIHSCKCAHLDIKPSNILVDRYGRPKLADFGISRFIFSPSRVFLDQRAGTALFMAPEITTQNNYNPFKADIFSLGVTFYYLATKQFPFPICPTKEGTLLEIRNGNFYFEKYDDNGNPADQEVMMLIKKMMDLNPSMRPTAEQLLKLDIFQEIDKKDGFLPINHNLQTSSTTLTNNSNHNTYYHDKNSIPRVNLLQRRNQIGKAQSYVSARKPSTRINEKSGKGPIREMGRRNTLEDERKEVMLNSSFTSSTRSVLVTNRQLKNELVRHKVLKSNSIHKI</sequence>
<dbReference type="InterPro" id="IPR000719">
    <property type="entry name" value="Prot_kinase_dom"/>
</dbReference>
<dbReference type="PROSITE" id="PS50011">
    <property type="entry name" value="PROTEIN_KINASE_DOM"/>
    <property type="match status" value="1"/>
</dbReference>
<feature type="domain" description="Protein kinase" evidence="2">
    <location>
        <begin position="22"/>
        <end position="278"/>
    </location>
</feature>
<dbReference type="GO" id="GO:0004672">
    <property type="term" value="F:protein kinase activity"/>
    <property type="evidence" value="ECO:0007669"/>
    <property type="project" value="InterPro"/>
</dbReference>
<dbReference type="InterPro" id="IPR008271">
    <property type="entry name" value="Ser/Thr_kinase_AS"/>
</dbReference>
<dbReference type="Gene3D" id="1.10.510.10">
    <property type="entry name" value="Transferase(Phosphotransferase) domain 1"/>
    <property type="match status" value="1"/>
</dbReference>
<dbReference type="SUPFAM" id="SSF56112">
    <property type="entry name" value="Protein kinase-like (PK-like)"/>
    <property type="match status" value="1"/>
</dbReference>
<dbReference type="RefSeq" id="XP_068366638.1">
    <property type="nucleotide sequence ID" value="XM_068498865.1"/>
</dbReference>
<dbReference type="VEuPathDB" id="TrichDB:TRFO_16247"/>
<dbReference type="Pfam" id="PF00069">
    <property type="entry name" value="Pkinase"/>
    <property type="match status" value="1"/>
</dbReference>
<dbReference type="GO" id="GO:0005524">
    <property type="term" value="F:ATP binding"/>
    <property type="evidence" value="ECO:0007669"/>
    <property type="project" value="InterPro"/>
</dbReference>
<evidence type="ECO:0000259" key="2">
    <source>
        <dbReference type="PROSITE" id="PS50011"/>
    </source>
</evidence>
<dbReference type="OrthoDB" id="4062651at2759"/>
<dbReference type="PROSITE" id="PS00108">
    <property type="entry name" value="PROTEIN_KINASE_ST"/>
    <property type="match status" value="1"/>
</dbReference>
<gene>
    <name evidence="3" type="ORF">TRFO_16247</name>
</gene>
<evidence type="ECO:0000313" key="3">
    <source>
        <dbReference type="EMBL" id="OHT13502.1"/>
    </source>
</evidence>
<dbReference type="GeneID" id="94833569"/>
<dbReference type="AlphaFoldDB" id="A0A1J4KUY8"/>
<comment type="caution">
    <text evidence="3">The sequence shown here is derived from an EMBL/GenBank/DDBJ whole genome shotgun (WGS) entry which is preliminary data.</text>
</comment>
<reference evidence="3" key="1">
    <citation type="submission" date="2016-10" db="EMBL/GenBank/DDBJ databases">
        <authorList>
            <person name="Benchimol M."/>
            <person name="Almeida L.G."/>
            <person name="Vasconcelos A.T."/>
            <person name="Perreira-Neves A."/>
            <person name="Rosa I.A."/>
            <person name="Tasca T."/>
            <person name="Bogo M.R."/>
            <person name="de Souza W."/>
        </authorList>
    </citation>
    <scope>NUCLEOTIDE SEQUENCE [LARGE SCALE GENOMIC DNA]</scope>
    <source>
        <strain evidence="3">K</strain>
    </source>
</reference>
<organism evidence="3 4">
    <name type="scientific">Tritrichomonas foetus</name>
    <dbReference type="NCBI Taxonomy" id="1144522"/>
    <lineage>
        <taxon>Eukaryota</taxon>
        <taxon>Metamonada</taxon>
        <taxon>Parabasalia</taxon>
        <taxon>Tritrichomonadida</taxon>
        <taxon>Tritrichomonadidae</taxon>
        <taxon>Tritrichomonas</taxon>
    </lineage>
</organism>
<dbReference type="PANTHER" id="PTHR24362:SF309">
    <property type="entry name" value="PROTEIN KINASE DOMAIN-CONTAINING PROTEIN"/>
    <property type="match status" value="1"/>
</dbReference>
<dbReference type="CDD" id="cd14014">
    <property type="entry name" value="STKc_PknB_like"/>
    <property type="match status" value="1"/>
</dbReference>
<keyword evidence="3" id="KW-0808">Transferase</keyword>
<evidence type="ECO:0000313" key="4">
    <source>
        <dbReference type="Proteomes" id="UP000179807"/>
    </source>
</evidence>
<dbReference type="SMART" id="SM00220">
    <property type="entry name" value="S_TKc"/>
    <property type="match status" value="1"/>
</dbReference>
<feature type="region of interest" description="Disordered" evidence="1">
    <location>
        <begin position="337"/>
        <end position="356"/>
    </location>
</feature>
<keyword evidence="4" id="KW-1185">Reference proteome</keyword>
<feature type="compositionally biased region" description="Basic and acidic residues" evidence="1">
    <location>
        <begin position="345"/>
        <end position="356"/>
    </location>
</feature>
<dbReference type="InterPro" id="IPR011009">
    <property type="entry name" value="Kinase-like_dom_sf"/>
</dbReference>
<dbReference type="EMBL" id="MLAK01000510">
    <property type="protein sequence ID" value="OHT13502.1"/>
    <property type="molecule type" value="Genomic_DNA"/>
</dbReference>
<accession>A0A1J4KUY8</accession>
<protein>
    <submittedName>
        <fullName evidence="3">CAMK family protein kinase</fullName>
    </submittedName>
</protein>
<dbReference type="Proteomes" id="UP000179807">
    <property type="component" value="Unassembled WGS sequence"/>
</dbReference>
<name>A0A1J4KUY8_9EUKA</name>
<dbReference type="PANTHER" id="PTHR24362">
    <property type="entry name" value="SERINE/THREONINE-PROTEIN KINASE NEK"/>
    <property type="match status" value="1"/>
</dbReference>
<proteinExistence type="predicted"/>